<dbReference type="EMBL" id="SPUH01000001">
    <property type="protein sequence ID" value="TKS55199.1"/>
    <property type="molecule type" value="Genomic_DNA"/>
</dbReference>
<dbReference type="PANTHER" id="PTHR30069:SF28">
    <property type="entry name" value="TONB-DEPENDENT RECEPTOR YNCD-RELATED"/>
    <property type="match status" value="1"/>
</dbReference>
<keyword evidence="2 8" id="KW-0813">Transport</keyword>
<dbReference type="InterPro" id="IPR039426">
    <property type="entry name" value="TonB-dep_rcpt-like"/>
</dbReference>
<accession>A0A4Z1RM62</accession>
<feature type="domain" description="TonB-dependent receptor-like beta-barrel" evidence="10">
    <location>
        <begin position="228"/>
        <end position="671"/>
    </location>
</feature>
<evidence type="ECO:0000256" key="8">
    <source>
        <dbReference type="PROSITE-ProRule" id="PRU01360"/>
    </source>
</evidence>
<dbReference type="InterPro" id="IPR000531">
    <property type="entry name" value="Beta-barrel_TonB"/>
</dbReference>
<dbReference type="RefSeq" id="WP_134674553.1">
    <property type="nucleotide sequence ID" value="NZ_CP039383.2"/>
</dbReference>
<dbReference type="PROSITE" id="PS52016">
    <property type="entry name" value="TONB_DEPENDENT_REC_3"/>
    <property type="match status" value="1"/>
</dbReference>
<evidence type="ECO:0000256" key="6">
    <source>
        <dbReference type="ARBA" id="ARBA00023136"/>
    </source>
</evidence>
<evidence type="ECO:0000313" key="13">
    <source>
        <dbReference type="Proteomes" id="UP000298681"/>
    </source>
</evidence>
<evidence type="ECO:0000256" key="2">
    <source>
        <dbReference type="ARBA" id="ARBA00022448"/>
    </source>
</evidence>
<dbReference type="AlphaFoldDB" id="A0A4Z1RM62"/>
<reference evidence="12 13" key="1">
    <citation type="submission" date="2019-01" db="EMBL/GenBank/DDBJ databases">
        <authorList>
            <person name="Zhang S."/>
        </authorList>
    </citation>
    <scope>NUCLEOTIDE SEQUENCE [LARGE SCALE GENOMIC DNA]</scope>
    <source>
        <strain evidence="12 13">1626</strain>
    </source>
</reference>
<dbReference type="GO" id="GO:0009279">
    <property type="term" value="C:cell outer membrane"/>
    <property type="evidence" value="ECO:0007669"/>
    <property type="project" value="UniProtKB-SubCell"/>
</dbReference>
<dbReference type="SUPFAM" id="SSF56935">
    <property type="entry name" value="Porins"/>
    <property type="match status" value="1"/>
</dbReference>
<evidence type="ECO:0000256" key="9">
    <source>
        <dbReference type="RuleBase" id="RU003357"/>
    </source>
</evidence>
<dbReference type="GO" id="GO:0044718">
    <property type="term" value="P:siderophore transmembrane transport"/>
    <property type="evidence" value="ECO:0007669"/>
    <property type="project" value="TreeGrafter"/>
</dbReference>
<evidence type="ECO:0000256" key="1">
    <source>
        <dbReference type="ARBA" id="ARBA00004571"/>
    </source>
</evidence>
<feature type="domain" description="TonB-dependent receptor plug" evidence="11">
    <location>
        <begin position="47"/>
        <end position="156"/>
    </location>
</feature>
<evidence type="ECO:0000256" key="7">
    <source>
        <dbReference type="ARBA" id="ARBA00023237"/>
    </source>
</evidence>
<comment type="caution">
    <text evidence="12">The sequence shown here is derived from an EMBL/GenBank/DDBJ whole genome shotgun (WGS) entry which is preliminary data.</text>
</comment>
<gene>
    <name evidence="12" type="ORF">E4582_10795</name>
</gene>
<keyword evidence="7 8" id="KW-0998">Cell outer membrane</keyword>
<dbReference type="Gene3D" id="2.170.130.10">
    <property type="entry name" value="TonB-dependent receptor, plug domain"/>
    <property type="match status" value="1"/>
</dbReference>
<dbReference type="InterPro" id="IPR037066">
    <property type="entry name" value="Plug_dom_sf"/>
</dbReference>
<evidence type="ECO:0000259" key="11">
    <source>
        <dbReference type="Pfam" id="PF07715"/>
    </source>
</evidence>
<dbReference type="InterPro" id="IPR036942">
    <property type="entry name" value="Beta-barrel_TonB_sf"/>
</dbReference>
<sequence length="710" mass="76710">MLATCLACALAQASSVAPLDPDVPATDVRTLDRVVVEGTRLRGVSAFDTPASTATIDLRDGAEGTGADVSEVLRGVPGLLARNRQNLAQDTQLSIRGFGSRATFGVRGVRLYVDGIPASMPDGQGQLSHFSLAGGDRIDVIRGPFSALHGNSSGGVVEMFSEDGQAGDPWRVRASVGRNDSHTLAAQLLGEGAGGIGYNFALSRYDTDGWRDHSAARRDIANLKLHKDLGERRRLDVVANWIDVDAQDPLGLTAEQARENPRQAVGVAHQYDTRKTIRQQQLGATYEHGLGDAQTVRVRAYGGDRNVVQFLPIPPAPQNNSALHAGGVIDLDNRYDGIDARWTWEGALAGAPLEVTVGANLDRQRQHRRGFENFVGDQVGVRGGLRRDERNTLENADGYAQTWWRFAPQWSLLAGVRHSEVQFESDDRYVTGANPDDSGRVRYRQTAPVAGLVFAPADALRFYVSAGRGFETPTFNELSYRADGGAGLAFGLQPAVSDNLEAGVKWRGAPGWSAEAALFRADTDNELAVARNAGGRSSFRNVGQARRQGAEAAFAMPLGEAFDLQLAWTWLDATFRSDYLICQGAGCTVPNTLVPAGTRIPGVAEQQLYARLNWRHGPWSAAIEGEALGDVTVNDLGSEGASGYGLLHLSGGRDWRTATGTLRAFARLDNVFDRQHIGSVIVNEGNGRFYEPGVGRQLTVGLQWNWDRMR</sequence>
<comment type="similarity">
    <text evidence="8 9">Belongs to the TonB-dependent receptor family.</text>
</comment>
<dbReference type="Pfam" id="PF00593">
    <property type="entry name" value="TonB_dep_Rec_b-barrel"/>
    <property type="match status" value="1"/>
</dbReference>
<dbReference type="Pfam" id="PF07715">
    <property type="entry name" value="Plug"/>
    <property type="match status" value="1"/>
</dbReference>
<keyword evidence="3 8" id="KW-1134">Transmembrane beta strand</keyword>
<dbReference type="InterPro" id="IPR012910">
    <property type="entry name" value="Plug_dom"/>
</dbReference>
<evidence type="ECO:0000256" key="4">
    <source>
        <dbReference type="ARBA" id="ARBA00022692"/>
    </source>
</evidence>
<organism evidence="12 13">
    <name type="scientific">Luteimonas yindakuii</name>
    <dbReference type="NCBI Taxonomy" id="2565782"/>
    <lineage>
        <taxon>Bacteria</taxon>
        <taxon>Pseudomonadati</taxon>
        <taxon>Pseudomonadota</taxon>
        <taxon>Gammaproteobacteria</taxon>
        <taxon>Lysobacterales</taxon>
        <taxon>Lysobacteraceae</taxon>
        <taxon>Luteimonas</taxon>
    </lineage>
</organism>
<dbReference type="PANTHER" id="PTHR30069">
    <property type="entry name" value="TONB-DEPENDENT OUTER MEMBRANE RECEPTOR"/>
    <property type="match status" value="1"/>
</dbReference>
<evidence type="ECO:0000259" key="10">
    <source>
        <dbReference type="Pfam" id="PF00593"/>
    </source>
</evidence>
<keyword evidence="5 9" id="KW-0798">TonB box</keyword>
<comment type="subcellular location">
    <subcellularLocation>
        <location evidence="1 8">Cell outer membrane</location>
        <topology evidence="1 8">Multi-pass membrane protein</topology>
    </subcellularLocation>
</comment>
<dbReference type="GO" id="GO:0015344">
    <property type="term" value="F:siderophore uptake transmembrane transporter activity"/>
    <property type="evidence" value="ECO:0007669"/>
    <property type="project" value="TreeGrafter"/>
</dbReference>
<keyword evidence="4 8" id="KW-0812">Transmembrane</keyword>
<protein>
    <submittedName>
        <fullName evidence="12">TonB-dependent receptor</fullName>
    </submittedName>
</protein>
<dbReference type="OrthoDB" id="9760620at2"/>
<evidence type="ECO:0000256" key="5">
    <source>
        <dbReference type="ARBA" id="ARBA00023077"/>
    </source>
</evidence>
<dbReference type="Gene3D" id="2.40.170.20">
    <property type="entry name" value="TonB-dependent receptor, beta-barrel domain"/>
    <property type="match status" value="1"/>
</dbReference>
<evidence type="ECO:0000313" key="12">
    <source>
        <dbReference type="EMBL" id="TKS55199.1"/>
    </source>
</evidence>
<keyword evidence="12" id="KW-0675">Receptor</keyword>
<keyword evidence="13" id="KW-1185">Reference proteome</keyword>
<dbReference type="Proteomes" id="UP000298681">
    <property type="component" value="Unassembled WGS sequence"/>
</dbReference>
<keyword evidence="6 8" id="KW-0472">Membrane</keyword>
<proteinExistence type="inferred from homology"/>
<evidence type="ECO:0000256" key="3">
    <source>
        <dbReference type="ARBA" id="ARBA00022452"/>
    </source>
</evidence>
<name>A0A4Z1RM62_9GAMM</name>